<evidence type="ECO:0000256" key="7">
    <source>
        <dbReference type="ARBA" id="ARBA00023027"/>
    </source>
</evidence>
<evidence type="ECO:0000256" key="3">
    <source>
        <dbReference type="ARBA" id="ARBA00004947"/>
    </source>
</evidence>
<evidence type="ECO:0000256" key="5">
    <source>
        <dbReference type="ARBA" id="ARBA00013189"/>
    </source>
</evidence>
<evidence type="ECO:0000256" key="8">
    <source>
        <dbReference type="ARBA" id="ARBA00023235"/>
    </source>
</evidence>
<evidence type="ECO:0000256" key="1">
    <source>
        <dbReference type="ARBA" id="ARBA00000083"/>
    </source>
</evidence>
<evidence type="ECO:0000256" key="6">
    <source>
        <dbReference type="ARBA" id="ARBA00018569"/>
    </source>
</evidence>
<comment type="catalytic activity">
    <reaction evidence="1">
        <text>UDP-alpha-D-glucose = UDP-alpha-D-galactose</text>
        <dbReference type="Rhea" id="RHEA:22168"/>
        <dbReference type="ChEBI" id="CHEBI:58885"/>
        <dbReference type="ChEBI" id="CHEBI:66914"/>
        <dbReference type="EC" id="5.1.3.2"/>
    </reaction>
</comment>
<dbReference type="InterPro" id="IPR036291">
    <property type="entry name" value="NAD(P)-bd_dom_sf"/>
</dbReference>
<keyword evidence="7" id="KW-0520">NAD</keyword>
<evidence type="ECO:0000256" key="11">
    <source>
        <dbReference type="ARBA" id="ARBA00033067"/>
    </source>
</evidence>
<feature type="domain" description="NAD-dependent epimerase/dehydratase" evidence="12">
    <location>
        <begin position="3"/>
        <end position="236"/>
    </location>
</feature>
<comment type="cofactor">
    <cofactor evidence="2">
        <name>NAD(+)</name>
        <dbReference type="ChEBI" id="CHEBI:57540"/>
    </cofactor>
</comment>
<dbReference type="Pfam" id="PF01370">
    <property type="entry name" value="Epimerase"/>
    <property type="match status" value="1"/>
</dbReference>
<dbReference type="Proteomes" id="UP000538147">
    <property type="component" value="Unassembled WGS sequence"/>
</dbReference>
<dbReference type="PANTHER" id="PTHR43725">
    <property type="entry name" value="UDP-GLUCOSE 4-EPIMERASE"/>
    <property type="match status" value="1"/>
</dbReference>
<dbReference type="UniPathway" id="UPA00214"/>
<evidence type="ECO:0000256" key="10">
    <source>
        <dbReference type="ARBA" id="ARBA00031367"/>
    </source>
</evidence>
<reference evidence="13 14" key="1">
    <citation type="submission" date="2020-08" db="EMBL/GenBank/DDBJ databases">
        <title>Genomic Encyclopedia of Type Strains, Phase IV (KMG-IV): sequencing the most valuable type-strain genomes for metagenomic binning, comparative biology and taxonomic classification.</title>
        <authorList>
            <person name="Goeker M."/>
        </authorList>
    </citation>
    <scope>NUCLEOTIDE SEQUENCE [LARGE SCALE GENOMIC DNA]</scope>
    <source>
        <strain evidence="13 14">DSM 102189</strain>
    </source>
</reference>
<dbReference type="AlphaFoldDB" id="A0A841L621"/>
<dbReference type="InterPro" id="IPR001509">
    <property type="entry name" value="Epimerase_deHydtase"/>
</dbReference>
<dbReference type="PANTHER" id="PTHR43725:SF53">
    <property type="entry name" value="UDP-ARABINOSE 4-EPIMERASE 1"/>
    <property type="match status" value="1"/>
</dbReference>
<comment type="caution">
    <text evidence="13">The sequence shown here is derived from an EMBL/GenBank/DDBJ whole genome shotgun (WGS) entry which is preliminary data.</text>
</comment>
<dbReference type="EC" id="5.1.3.2" evidence="5"/>
<comment type="similarity">
    <text evidence="4">Belongs to the NAD(P)-dependent epimerase/dehydratase family.</text>
</comment>
<sequence length="325" mass="33964">MIALLENGYAVTVIDDLSSSDGSLIPEGARFVFGCVGDAALVATILRQTRACAIMHFAASISVAQSLKSPAPYYRNNLSVTIDLARVAADAGVRAMVFSSTAAVYGEGDGSPLAEDRVLAPINTYGRSKAMAESALADIASAGGMALGILRYFNAAGADPAGRAGQATADPHHLIEVATHVATGTRDAIAIFGNDYPTPDGTAVRDYVHVADIAAAHVLVMRDILQAPAQRTYNVGTGRGASVREVIDAVARVAGAPIPVRMAPRRHGDPAILIADSSRLATELGWRPRYGLDDIVRHALMWERSRAAYSATASDARARLVGIAS</sequence>
<evidence type="ECO:0000259" key="12">
    <source>
        <dbReference type="Pfam" id="PF01370"/>
    </source>
</evidence>
<evidence type="ECO:0000256" key="2">
    <source>
        <dbReference type="ARBA" id="ARBA00001911"/>
    </source>
</evidence>
<name>A0A841L621_9SPHN</name>
<dbReference type="GO" id="GO:0033499">
    <property type="term" value="P:galactose catabolic process via UDP-galactose, Leloir pathway"/>
    <property type="evidence" value="ECO:0007669"/>
    <property type="project" value="TreeGrafter"/>
</dbReference>
<evidence type="ECO:0000313" key="14">
    <source>
        <dbReference type="Proteomes" id="UP000538147"/>
    </source>
</evidence>
<dbReference type="Gene3D" id="3.40.50.720">
    <property type="entry name" value="NAD(P)-binding Rossmann-like Domain"/>
    <property type="match status" value="1"/>
</dbReference>
<comment type="pathway">
    <text evidence="3">Carbohydrate metabolism; galactose metabolism.</text>
</comment>
<evidence type="ECO:0000256" key="4">
    <source>
        <dbReference type="ARBA" id="ARBA00007637"/>
    </source>
</evidence>
<dbReference type="InterPro" id="IPR005886">
    <property type="entry name" value="UDP_G4E"/>
</dbReference>
<dbReference type="GO" id="GO:0003978">
    <property type="term" value="F:UDP-glucose 4-epimerase activity"/>
    <property type="evidence" value="ECO:0007669"/>
    <property type="project" value="UniProtKB-EC"/>
</dbReference>
<keyword evidence="8 13" id="KW-0413">Isomerase</keyword>
<proteinExistence type="inferred from homology"/>
<protein>
    <recommendedName>
        <fullName evidence="6">UDP-glucose 4-epimerase</fullName>
        <ecNumber evidence="5">5.1.3.2</ecNumber>
    </recommendedName>
    <alternativeName>
        <fullName evidence="11">Galactowaldenase</fullName>
    </alternativeName>
    <alternativeName>
        <fullName evidence="10">UDP-galactose 4-epimerase</fullName>
    </alternativeName>
</protein>
<dbReference type="NCBIfam" id="TIGR01179">
    <property type="entry name" value="galE"/>
    <property type="match status" value="1"/>
</dbReference>
<evidence type="ECO:0000313" key="13">
    <source>
        <dbReference type="EMBL" id="MBB6226413.1"/>
    </source>
</evidence>
<keyword evidence="14" id="KW-1185">Reference proteome</keyword>
<organism evidence="13 14">
    <name type="scientific">Polymorphobacter multimanifer</name>
    <dbReference type="NCBI Taxonomy" id="1070431"/>
    <lineage>
        <taxon>Bacteria</taxon>
        <taxon>Pseudomonadati</taxon>
        <taxon>Pseudomonadota</taxon>
        <taxon>Alphaproteobacteria</taxon>
        <taxon>Sphingomonadales</taxon>
        <taxon>Sphingosinicellaceae</taxon>
        <taxon>Polymorphobacter</taxon>
    </lineage>
</organism>
<evidence type="ECO:0000256" key="9">
    <source>
        <dbReference type="ARBA" id="ARBA00023277"/>
    </source>
</evidence>
<dbReference type="SUPFAM" id="SSF51735">
    <property type="entry name" value="NAD(P)-binding Rossmann-fold domains"/>
    <property type="match status" value="1"/>
</dbReference>
<dbReference type="Gene3D" id="3.90.25.10">
    <property type="entry name" value="UDP-galactose 4-epimerase, domain 1"/>
    <property type="match status" value="1"/>
</dbReference>
<dbReference type="EMBL" id="JACIIV010000003">
    <property type="protein sequence ID" value="MBB6226413.1"/>
    <property type="molecule type" value="Genomic_DNA"/>
</dbReference>
<gene>
    <name evidence="13" type="ORF">FHS79_000567</name>
</gene>
<keyword evidence="9" id="KW-0119">Carbohydrate metabolism</keyword>
<accession>A0A841L621</accession>